<dbReference type="EMBL" id="JAKXMK010000029">
    <property type="protein sequence ID" value="MCH6169913.1"/>
    <property type="molecule type" value="Genomic_DNA"/>
</dbReference>
<evidence type="ECO:0000313" key="4">
    <source>
        <dbReference type="Proteomes" id="UP001299970"/>
    </source>
</evidence>
<accession>A0ABS9TND2</accession>
<protein>
    <submittedName>
        <fullName evidence="3">Uncharacterized protein</fullName>
    </submittedName>
</protein>
<feature type="region of interest" description="Disordered" evidence="1">
    <location>
        <begin position="77"/>
        <end position="96"/>
    </location>
</feature>
<evidence type="ECO:0000256" key="2">
    <source>
        <dbReference type="SAM" id="Phobius"/>
    </source>
</evidence>
<evidence type="ECO:0000313" key="3">
    <source>
        <dbReference type="EMBL" id="MCH6169913.1"/>
    </source>
</evidence>
<keyword evidence="2" id="KW-0812">Transmembrane</keyword>
<feature type="transmembrane region" description="Helical" evidence="2">
    <location>
        <begin position="17"/>
        <end position="44"/>
    </location>
</feature>
<reference evidence="3 4" key="1">
    <citation type="submission" date="2022-03" db="EMBL/GenBank/DDBJ databases">
        <title>Pseudonocardia alaer sp. nov., a novel actinomycete isolated from reed forest soil.</title>
        <authorList>
            <person name="Wang L."/>
        </authorList>
    </citation>
    <scope>NUCLEOTIDE SEQUENCE [LARGE SCALE GENOMIC DNA]</scope>
    <source>
        <strain evidence="3 4">Y-16303</strain>
    </source>
</reference>
<evidence type="ECO:0000256" key="1">
    <source>
        <dbReference type="SAM" id="MobiDB-lite"/>
    </source>
</evidence>
<proteinExistence type="predicted"/>
<gene>
    <name evidence="3" type="ORF">MMF94_29795</name>
</gene>
<dbReference type="Proteomes" id="UP001299970">
    <property type="component" value="Unassembled WGS sequence"/>
</dbReference>
<organism evidence="3 4">
    <name type="scientific">Pseudonocardia alaniniphila</name>
    <dbReference type="NCBI Taxonomy" id="75291"/>
    <lineage>
        <taxon>Bacteria</taxon>
        <taxon>Bacillati</taxon>
        <taxon>Actinomycetota</taxon>
        <taxon>Actinomycetes</taxon>
        <taxon>Pseudonocardiales</taxon>
        <taxon>Pseudonocardiaceae</taxon>
        <taxon>Pseudonocardia</taxon>
    </lineage>
</organism>
<name>A0ABS9TND2_9PSEU</name>
<keyword evidence="2" id="KW-1133">Transmembrane helix</keyword>
<comment type="caution">
    <text evidence="3">The sequence shown here is derived from an EMBL/GenBank/DDBJ whole genome shotgun (WGS) entry which is preliminary data.</text>
</comment>
<keyword evidence="4" id="KW-1185">Reference proteome</keyword>
<dbReference type="RefSeq" id="WP_241040607.1">
    <property type="nucleotide sequence ID" value="NZ_BAAAJF010000032.1"/>
</dbReference>
<keyword evidence="2" id="KW-0472">Membrane</keyword>
<sequence>MTDRRTDPSLQDLDGTLLLGAGVALAVASIAGLAGFVMCGIAVITASRRWYQRVDLPPHEIANLKWRQARAAMGAGAGAWSDAERSGYSPRSRGKR</sequence>